<comment type="caution">
    <text evidence="1">The sequence shown here is derived from an EMBL/GenBank/DDBJ whole genome shotgun (WGS) entry which is preliminary data.</text>
</comment>
<gene>
    <name evidence="1" type="ORF">PsYK624_051290</name>
</gene>
<organism evidence="1 2">
    <name type="scientific">Phanerochaete sordida</name>
    <dbReference type="NCBI Taxonomy" id="48140"/>
    <lineage>
        <taxon>Eukaryota</taxon>
        <taxon>Fungi</taxon>
        <taxon>Dikarya</taxon>
        <taxon>Basidiomycota</taxon>
        <taxon>Agaricomycotina</taxon>
        <taxon>Agaricomycetes</taxon>
        <taxon>Polyporales</taxon>
        <taxon>Phanerochaetaceae</taxon>
        <taxon>Phanerochaete</taxon>
    </lineage>
</organism>
<dbReference type="EMBL" id="BPQB01000011">
    <property type="protein sequence ID" value="GJE89039.1"/>
    <property type="molecule type" value="Genomic_DNA"/>
</dbReference>
<dbReference type="AlphaFoldDB" id="A0A9P3G734"/>
<reference evidence="1 2" key="1">
    <citation type="submission" date="2021-08" db="EMBL/GenBank/DDBJ databases">
        <title>Draft Genome Sequence of Phanerochaete sordida strain YK-624.</title>
        <authorList>
            <person name="Mori T."/>
            <person name="Dohra H."/>
            <person name="Suzuki T."/>
            <person name="Kawagishi H."/>
            <person name="Hirai H."/>
        </authorList>
    </citation>
    <scope>NUCLEOTIDE SEQUENCE [LARGE SCALE GENOMIC DNA]</scope>
    <source>
        <strain evidence="1 2">YK-624</strain>
    </source>
</reference>
<protein>
    <submittedName>
        <fullName evidence="1">Uncharacterized protein</fullName>
    </submittedName>
</protein>
<dbReference type="Proteomes" id="UP000703269">
    <property type="component" value="Unassembled WGS sequence"/>
</dbReference>
<evidence type="ECO:0000313" key="1">
    <source>
        <dbReference type="EMBL" id="GJE89039.1"/>
    </source>
</evidence>
<accession>A0A9P3G734</accession>
<keyword evidence="2" id="KW-1185">Reference proteome</keyword>
<name>A0A9P3G734_9APHY</name>
<sequence>MRARSRPAIGQSASLHRTLLVRSNSASTAPANNGSDAWRDFKPLCWKLSIGGLSFCGLGYNLKLGDT</sequence>
<evidence type="ECO:0000313" key="2">
    <source>
        <dbReference type="Proteomes" id="UP000703269"/>
    </source>
</evidence>
<proteinExistence type="predicted"/>